<dbReference type="AlphaFoldDB" id="A0AAN6RYQ3"/>
<reference evidence="4" key="1">
    <citation type="journal article" date="2023" name="Mol. Phylogenet. Evol.">
        <title>Genome-scale phylogeny and comparative genomics of the fungal order Sordariales.</title>
        <authorList>
            <person name="Hensen N."/>
            <person name="Bonometti L."/>
            <person name="Westerberg I."/>
            <person name="Brannstrom I.O."/>
            <person name="Guillou S."/>
            <person name="Cros-Aarteil S."/>
            <person name="Calhoun S."/>
            <person name="Haridas S."/>
            <person name="Kuo A."/>
            <person name="Mondo S."/>
            <person name="Pangilinan J."/>
            <person name="Riley R."/>
            <person name="LaButti K."/>
            <person name="Andreopoulos B."/>
            <person name="Lipzen A."/>
            <person name="Chen C."/>
            <person name="Yan M."/>
            <person name="Daum C."/>
            <person name="Ng V."/>
            <person name="Clum A."/>
            <person name="Steindorff A."/>
            <person name="Ohm R.A."/>
            <person name="Martin F."/>
            <person name="Silar P."/>
            <person name="Natvig D.O."/>
            <person name="Lalanne C."/>
            <person name="Gautier V."/>
            <person name="Ament-Velasquez S.L."/>
            <person name="Kruys A."/>
            <person name="Hutchinson M.I."/>
            <person name="Powell A.J."/>
            <person name="Barry K."/>
            <person name="Miller A.N."/>
            <person name="Grigoriev I.V."/>
            <person name="Debuchy R."/>
            <person name="Gladieux P."/>
            <person name="Hiltunen Thoren M."/>
            <person name="Johannesson H."/>
        </authorList>
    </citation>
    <scope>NUCLEOTIDE SEQUENCE [LARGE SCALE GENOMIC DNA]</scope>
    <source>
        <strain evidence="4">CBS 340.73</strain>
    </source>
</reference>
<dbReference type="Pfam" id="PF17111">
    <property type="entry name" value="PigL_N"/>
    <property type="match status" value="1"/>
</dbReference>
<organism evidence="3 4">
    <name type="scientific">Diplogelasinospora grovesii</name>
    <dbReference type="NCBI Taxonomy" id="303347"/>
    <lineage>
        <taxon>Eukaryota</taxon>
        <taxon>Fungi</taxon>
        <taxon>Dikarya</taxon>
        <taxon>Ascomycota</taxon>
        <taxon>Pezizomycotina</taxon>
        <taxon>Sordariomycetes</taxon>
        <taxon>Sordariomycetidae</taxon>
        <taxon>Sordariales</taxon>
        <taxon>Diplogelasinosporaceae</taxon>
        <taxon>Diplogelasinospora</taxon>
    </lineage>
</organism>
<feature type="region of interest" description="Disordered" evidence="1">
    <location>
        <begin position="212"/>
        <end position="237"/>
    </location>
</feature>
<evidence type="ECO:0000256" key="1">
    <source>
        <dbReference type="SAM" id="MobiDB-lite"/>
    </source>
</evidence>
<feature type="domain" description="Azaphilone pigments biosynthesis cluster protein L N-terminal" evidence="2">
    <location>
        <begin position="2"/>
        <end position="186"/>
    </location>
</feature>
<dbReference type="EMBL" id="MU854089">
    <property type="protein sequence ID" value="KAK3933708.1"/>
    <property type="molecule type" value="Genomic_DNA"/>
</dbReference>
<comment type="caution">
    <text evidence="3">The sequence shown here is derived from an EMBL/GenBank/DDBJ whole genome shotgun (WGS) entry which is preliminary data.</text>
</comment>
<evidence type="ECO:0000259" key="2">
    <source>
        <dbReference type="Pfam" id="PF17111"/>
    </source>
</evidence>
<dbReference type="Proteomes" id="UP001303473">
    <property type="component" value="Unassembled WGS sequence"/>
</dbReference>
<accession>A0AAN6RYQ3</accession>
<name>A0AAN6RYQ3_9PEZI</name>
<feature type="compositionally biased region" description="Basic and acidic residues" evidence="1">
    <location>
        <begin position="216"/>
        <end position="231"/>
    </location>
</feature>
<sequence length="373" mass="41526">MAEAIGVGSPIAGLVVAAMQLTAIICRTIDDVRDTPRTLRLLSEDLKGFASTLDTLQGYLDHDDTRQGVLYPASAAELEVVLTSCVHVFSDLSTRLRGYFGSAKTGGKGETLGAWRRLRLSLKSREFEGIRSQLQVQKSTSGVAVTVANFINNTAHASSTVELRQELSGMKTQLTSLLEELDQLKGESSINKGAQRGRSINALQRYAESVKSSIASHRELDNTQRARDRSRPRPSQSIITIESFKTAPQQMQPIELVPQDLRRIELFPQQLQQHMPQQIQQYMQQQMQQHMQPVAYTPGHQTGDHHQQLPYASYAPAPSQHHETHHYSASGYHGNPMASLQELPDEDLDEIRGYRGWGPYPFPVVESSKAELS</sequence>
<dbReference type="InterPro" id="IPR031348">
    <property type="entry name" value="PigL_N"/>
</dbReference>
<evidence type="ECO:0000313" key="3">
    <source>
        <dbReference type="EMBL" id="KAK3933708.1"/>
    </source>
</evidence>
<proteinExistence type="predicted"/>
<gene>
    <name evidence="3" type="ORF">QBC46DRAFT_105568</name>
</gene>
<evidence type="ECO:0000313" key="4">
    <source>
        <dbReference type="Proteomes" id="UP001303473"/>
    </source>
</evidence>
<keyword evidence="4" id="KW-1185">Reference proteome</keyword>
<protein>
    <recommendedName>
        <fullName evidence="2">Azaphilone pigments biosynthesis cluster protein L N-terminal domain-containing protein</fullName>
    </recommendedName>
</protein>